<accession>A0ABU3TM09</accession>
<gene>
    <name evidence="1" type="ORF">ROI90_18610</name>
</gene>
<dbReference type="Proteomes" id="UP001250698">
    <property type="component" value="Unassembled WGS sequence"/>
</dbReference>
<evidence type="ECO:0000313" key="2">
    <source>
        <dbReference type="Proteomes" id="UP001250698"/>
    </source>
</evidence>
<evidence type="ECO:0000313" key="1">
    <source>
        <dbReference type="EMBL" id="MDU0372427.1"/>
    </source>
</evidence>
<organism evidence="1 2">
    <name type="scientific">Hymenobacter endophyticus</name>
    <dbReference type="NCBI Taxonomy" id="3076335"/>
    <lineage>
        <taxon>Bacteria</taxon>
        <taxon>Pseudomonadati</taxon>
        <taxon>Bacteroidota</taxon>
        <taxon>Cytophagia</taxon>
        <taxon>Cytophagales</taxon>
        <taxon>Hymenobacteraceae</taxon>
        <taxon>Hymenobacter</taxon>
    </lineage>
</organism>
<reference evidence="1 2" key="1">
    <citation type="submission" date="2023-10" db="EMBL/GenBank/DDBJ databases">
        <title>Hymenobacter endophyticus sp. nov., an isolate from the leaf tissues of wheat.</title>
        <authorList>
            <person name="Dai Y."/>
        </authorList>
    </citation>
    <scope>NUCLEOTIDE SEQUENCE [LARGE SCALE GENOMIC DNA]</scope>
    <source>
        <strain evidence="1 2">ZK17L-C2</strain>
    </source>
</reference>
<keyword evidence="2" id="KW-1185">Reference proteome</keyword>
<proteinExistence type="predicted"/>
<evidence type="ECO:0008006" key="3">
    <source>
        <dbReference type="Google" id="ProtNLM"/>
    </source>
</evidence>
<dbReference type="RefSeq" id="WP_315999790.1">
    <property type="nucleotide sequence ID" value="NZ_JAWDJT010000015.1"/>
</dbReference>
<comment type="caution">
    <text evidence="1">The sequence shown here is derived from an EMBL/GenBank/DDBJ whole genome shotgun (WGS) entry which is preliminary data.</text>
</comment>
<protein>
    <recommendedName>
        <fullName evidence="3">STAS/SEC14 domain-containing protein</fullName>
    </recommendedName>
</protein>
<name>A0ABU3TM09_9BACT</name>
<sequence>MQLELILDQPGLTISYDHDNEWLYVNWQGAHDPVSSRQCCLAMLEVMRRRPTAKILNDNSNITSTTVKLTEWSLSWLQDMYEAGLRYLAWIYAPVFPGRNSTEAIVQYLERPTVASFDDVATAFNWLRRQSSTVPRQ</sequence>
<dbReference type="EMBL" id="JAWDJT010000015">
    <property type="protein sequence ID" value="MDU0372427.1"/>
    <property type="molecule type" value="Genomic_DNA"/>
</dbReference>